<evidence type="ECO:0000313" key="2">
    <source>
        <dbReference type="EMBL" id="EKT83348.1"/>
    </source>
</evidence>
<dbReference type="Proteomes" id="UP000005951">
    <property type="component" value="Unassembled WGS sequence"/>
</dbReference>
<reference evidence="2 3" key="1">
    <citation type="journal article" date="2013" name="Genome Announc.">
        <title>Draft Genome Sequence of Rhodococcus opacus Strain M213 Shows a Diverse Catabolic Potential.</title>
        <authorList>
            <person name="Pathak A."/>
            <person name="Green S.J."/>
            <person name="Ogram A."/>
            <person name="Chauhan A."/>
        </authorList>
    </citation>
    <scope>NUCLEOTIDE SEQUENCE [LARGE SCALE GENOMIC DNA]</scope>
    <source>
        <strain evidence="2 3">M213</strain>
    </source>
</reference>
<dbReference type="EMBL" id="AJYC02000021">
    <property type="protein sequence ID" value="EKT83348.1"/>
    <property type="molecule type" value="Genomic_DNA"/>
</dbReference>
<accession>K8XNX7</accession>
<organism evidence="2 3">
    <name type="scientific">Rhodococcus opacus M213</name>
    <dbReference type="NCBI Taxonomy" id="1129896"/>
    <lineage>
        <taxon>Bacteria</taxon>
        <taxon>Bacillati</taxon>
        <taxon>Actinomycetota</taxon>
        <taxon>Actinomycetes</taxon>
        <taxon>Mycobacteriales</taxon>
        <taxon>Nocardiaceae</taxon>
        <taxon>Rhodococcus</taxon>
    </lineage>
</organism>
<sequence length="104" mass="11089">MSDDQSFFESHRTVGRLVRDAERFAVRLPIVGQLGIPRPDQLAYGAGLAALVALDLIEWPVAVAIAVGTAVASEQHGRRPGENSAKPEKSSPNPSSEAPPVPHR</sequence>
<dbReference type="RefSeq" id="WP_005254678.1">
    <property type="nucleotide sequence ID" value="NZ_AJYC02000021.1"/>
</dbReference>
<feature type="region of interest" description="Disordered" evidence="1">
    <location>
        <begin position="72"/>
        <end position="104"/>
    </location>
</feature>
<evidence type="ECO:0000313" key="3">
    <source>
        <dbReference type="Proteomes" id="UP000005951"/>
    </source>
</evidence>
<feature type="compositionally biased region" description="Basic and acidic residues" evidence="1">
    <location>
        <begin position="75"/>
        <end position="89"/>
    </location>
</feature>
<proteinExistence type="predicted"/>
<protein>
    <submittedName>
        <fullName evidence="2">Uncharacterized protein</fullName>
    </submittedName>
</protein>
<gene>
    <name evidence="2" type="ORF">WSS_A07679</name>
</gene>
<comment type="caution">
    <text evidence="2">The sequence shown here is derived from an EMBL/GenBank/DDBJ whole genome shotgun (WGS) entry which is preliminary data.</text>
</comment>
<name>K8XNX7_RHOOP</name>
<dbReference type="AlphaFoldDB" id="K8XNX7"/>
<evidence type="ECO:0000256" key="1">
    <source>
        <dbReference type="SAM" id="MobiDB-lite"/>
    </source>
</evidence>